<dbReference type="PANTHER" id="PTHR12526">
    <property type="entry name" value="GLYCOSYLTRANSFERASE"/>
    <property type="match status" value="1"/>
</dbReference>
<dbReference type="InterPro" id="IPR001296">
    <property type="entry name" value="Glyco_trans_1"/>
</dbReference>
<dbReference type="Proteomes" id="UP000324550">
    <property type="component" value="Unassembled WGS sequence"/>
</dbReference>
<gene>
    <name evidence="2" type="ORF">FVF61_05905</name>
</gene>
<accession>A0A5D0GD70</accession>
<keyword evidence="3" id="KW-1185">Reference proteome</keyword>
<keyword evidence="2" id="KW-0808">Transferase</keyword>
<evidence type="ECO:0000313" key="2">
    <source>
        <dbReference type="EMBL" id="TYA56701.1"/>
    </source>
</evidence>
<name>A0A5D0GD70_9FLAO</name>
<dbReference type="OrthoDB" id="139410at2"/>
<evidence type="ECO:0000259" key="1">
    <source>
        <dbReference type="Pfam" id="PF00534"/>
    </source>
</evidence>
<dbReference type="Gene3D" id="3.40.50.2000">
    <property type="entry name" value="Glycogen Phosphorylase B"/>
    <property type="match status" value="2"/>
</dbReference>
<proteinExistence type="predicted"/>
<dbReference type="EMBL" id="VSFC01000030">
    <property type="protein sequence ID" value="TYA56701.1"/>
    <property type="molecule type" value="Genomic_DNA"/>
</dbReference>
<comment type="caution">
    <text evidence="2">The sequence shown here is derived from an EMBL/GenBank/DDBJ whole genome shotgun (WGS) entry which is preliminary data.</text>
</comment>
<organism evidence="2 3">
    <name type="scientific">Formosa maritima</name>
    <dbReference type="NCBI Taxonomy" id="2592046"/>
    <lineage>
        <taxon>Bacteria</taxon>
        <taxon>Pseudomonadati</taxon>
        <taxon>Bacteroidota</taxon>
        <taxon>Flavobacteriia</taxon>
        <taxon>Flavobacteriales</taxon>
        <taxon>Flavobacteriaceae</taxon>
        <taxon>Formosa</taxon>
    </lineage>
</organism>
<dbReference type="AlphaFoldDB" id="A0A5D0GD70"/>
<dbReference type="Pfam" id="PF00534">
    <property type="entry name" value="Glycos_transf_1"/>
    <property type="match status" value="1"/>
</dbReference>
<dbReference type="GO" id="GO:0016757">
    <property type="term" value="F:glycosyltransferase activity"/>
    <property type="evidence" value="ECO:0007669"/>
    <property type="project" value="InterPro"/>
</dbReference>
<evidence type="ECO:0000313" key="3">
    <source>
        <dbReference type="Proteomes" id="UP000324550"/>
    </source>
</evidence>
<sequence>MLWTCFKYRKQTDVVIIDTYSTQNFYYALLVSQFCRLLDLKYVTSLNGGNLPMRLKKNPILCRTIFNHAYKLVSPSTYLKEAFESYGYQNVYYIPNSLEMEQYVFHSKAFQKVELLWVRSFSAIYNPLLAVKVLKKLKDDGLQASLCMMGPDADGSLEAVKQLANDLDVSVRFTGKLPKKDWLALAKDYNMFINTTNFDNMPVSVIEAMALGLPVVSTNVGGLPYLLKHEKDALLVPPDNAEAFVVAIKQLLNNPLATRTMAFNARQKVEQFDWNLVKHQWIKLLS</sequence>
<reference evidence="2 3" key="1">
    <citation type="submission" date="2019-08" db="EMBL/GenBank/DDBJ databases">
        <title>Formosa sediminis sp. nov., isolated from marine sediment.</title>
        <authorList>
            <person name="Cao W.R."/>
        </authorList>
    </citation>
    <scope>NUCLEOTIDE SEQUENCE [LARGE SCALE GENOMIC DNA]</scope>
    <source>
        <strain evidence="2 3">1494</strain>
    </source>
</reference>
<feature type="domain" description="Glycosyl transferase family 1" evidence="1">
    <location>
        <begin position="113"/>
        <end position="267"/>
    </location>
</feature>
<protein>
    <submittedName>
        <fullName evidence="2">Glycosyltransferase family 4 protein</fullName>
    </submittedName>
</protein>
<dbReference type="CDD" id="cd03801">
    <property type="entry name" value="GT4_PimA-like"/>
    <property type="match status" value="1"/>
</dbReference>
<dbReference type="SUPFAM" id="SSF53756">
    <property type="entry name" value="UDP-Glycosyltransferase/glycogen phosphorylase"/>
    <property type="match status" value="1"/>
</dbReference>